<keyword evidence="2" id="KW-1185">Reference proteome</keyword>
<name>A0A8S1EPQ0_9PELO</name>
<dbReference type="EMBL" id="CADEPM010000003">
    <property type="protein sequence ID" value="CAB3403084.1"/>
    <property type="molecule type" value="Genomic_DNA"/>
</dbReference>
<proteinExistence type="predicted"/>
<reference evidence="1 2" key="1">
    <citation type="submission" date="2020-04" db="EMBL/GenBank/DDBJ databases">
        <authorList>
            <person name="Laetsch R D."/>
            <person name="Stevens L."/>
            <person name="Kumar S."/>
            <person name="Blaxter L. M."/>
        </authorList>
    </citation>
    <scope>NUCLEOTIDE SEQUENCE [LARGE SCALE GENOMIC DNA]</scope>
</reference>
<dbReference type="OrthoDB" id="71307at2759"/>
<evidence type="ECO:0000313" key="2">
    <source>
        <dbReference type="Proteomes" id="UP000494206"/>
    </source>
</evidence>
<evidence type="ECO:0000313" key="1">
    <source>
        <dbReference type="EMBL" id="CAB3403084.1"/>
    </source>
</evidence>
<sequence>MLGKRLCDKAEEEHDLMEYLTDPKYADLVNDPKWVKFLEKQDEFRANFATLGRTSVKGYEGKQITVSGVTINL</sequence>
<dbReference type="AlphaFoldDB" id="A0A8S1EPQ0"/>
<protein>
    <submittedName>
        <fullName evidence="1">Uncharacterized protein</fullName>
    </submittedName>
</protein>
<gene>
    <name evidence="1" type="ORF">CBOVIS_LOCUS5603</name>
</gene>
<comment type="caution">
    <text evidence="1">The sequence shown here is derived from an EMBL/GenBank/DDBJ whole genome shotgun (WGS) entry which is preliminary data.</text>
</comment>
<dbReference type="Proteomes" id="UP000494206">
    <property type="component" value="Unassembled WGS sequence"/>
</dbReference>
<accession>A0A8S1EPQ0</accession>
<organism evidence="1 2">
    <name type="scientific">Caenorhabditis bovis</name>
    <dbReference type="NCBI Taxonomy" id="2654633"/>
    <lineage>
        <taxon>Eukaryota</taxon>
        <taxon>Metazoa</taxon>
        <taxon>Ecdysozoa</taxon>
        <taxon>Nematoda</taxon>
        <taxon>Chromadorea</taxon>
        <taxon>Rhabditida</taxon>
        <taxon>Rhabditina</taxon>
        <taxon>Rhabditomorpha</taxon>
        <taxon>Rhabditoidea</taxon>
        <taxon>Rhabditidae</taxon>
        <taxon>Peloderinae</taxon>
        <taxon>Caenorhabditis</taxon>
    </lineage>
</organism>